<comment type="caution">
    <text evidence="2">The sequence shown here is derived from an EMBL/GenBank/DDBJ whole genome shotgun (WGS) entry which is preliminary data.</text>
</comment>
<evidence type="ECO:0000313" key="2">
    <source>
        <dbReference type="EMBL" id="KAG2185926.1"/>
    </source>
</evidence>
<dbReference type="Proteomes" id="UP000654370">
    <property type="component" value="Unassembled WGS sequence"/>
</dbReference>
<dbReference type="AlphaFoldDB" id="A0A8H7Q718"/>
<reference evidence="2" key="1">
    <citation type="submission" date="2020-12" db="EMBL/GenBank/DDBJ databases">
        <title>Metabolic potential, ecology and presence of endohyphal bacteria is reflected in genomic diversity of Mucoromycotina.</title>
        <authorList>
            <person name="Muszewska A."/>
            <person name="Okrasinska A."/>
            <person name="Steczkiewicz K."/>
            <person name="Drgas O."/>
            <person name="Orlowska M."/>
            <person name="Perlinska-Lenart U."/>
            <person name="Aleksandrzak-Piekarczyk T."/>
            <person name="Szatraj K."/>
            <person name="Zielenkiewicz U."/>
            <person name="Pilsyk S."/>
            <person name="Malc E."/>
            <person name="Mieczkowski P."/>
            <person name="Kruszewska J.S."/>
            <person name="Biernat P."/>
            <person name="Pawlowska J."/>
        </authorList>
    </citation>
    <scope>NUCLEOTIDE SEQUENCE</scope>
    <source>
        <strain evidence="2">WA0000067209</strain>
    </source>
</reference>
<dbReference type="SUPFAM" id="SSF51905">
    <property type="entry name" value="FAD/NAD(P)-binding domain"/>
    <property type="match status" value="1"/>
</dbReference>
<proteinExistence type="predicted"/>
<gene>
    <name evidence="2" type="ORF">INT43_002364</name>
</gene>
<evidence type="ECO:0000313" key="3">
    <source>
        <dbReference type="Proteomes" id="UP000654370"/>
    </source>
</evidence>
<dbReference type="PANTHER" id="PTHR13847:SF260">
    <property type="entry name" value="FAD DEPENDENT OXIDOREDUCTASE DOMAIN-CONTAINING PROTEIN"/>
    <property type="match status" value="1"/>
</dbReference>
<dbReference type="InterPro" id="IPR036188">
    <property type="entry name" value="FAD/NAD-bd_sf"/>
</dbReference>
<dbReference type="OrthoDB" id="429143at2759"/>
<dbReference type="Pfam" id="PF01266">
    <property type="entry name" value="DAO"/>
    <property type="match status" value="1"/>
</dbReference>
<dbReference type="PANTHER" id="PTHR13847">
    <property type="entry name" value="SARCOSINE DEHYDROGENASE-RELATED"/>
    <property type="match status" value="1"/>
</dbReference>
<dbReference type="GO" id="GO:0005737">
    <property type="term" value="C:cytoplasm"/>
    <property type="evidence" value="ECO:0007669"/>
    <property type="project" value="TreeGrafter"/>
</dbReference>
<sequence length="454" mass="51220">MDPGLPEKYPLPSWWLKNSKNPLGDYQSSPKLPNKTDILIIGAGYTGASTAHHLAKLVPSSCSITVIDARGVAEGATGRNGGHLIPYNHRNILRDVELFGVDYALWRRDLEWANVQEIVKFLKDSGIDKIAQIQKGDNVMAYCTQEAWQRAKEEVAFVKRHDREWGDCQVWEAEEARKQLKSPDVVGAIKIEAYQMFPAKWIWQVFTNLLKEGKIALYTNSPVTAITKYSSGAWKVQTEHRGSITAQKVIHCTNGWMGHLIPQIRDFCYPVSEQVMALKMPKPVWQNKGFVWHNVAHYIIQREKDNIVIVGGGRSTTDGSNRPFVDHDEVDFIGTNLGGMIRANDSSIYPVLHNDIRQFLRSHFPNEPWPEFEEAEWAGVQGYTKDHLPYIGPLETCPNQYISAGFNGHGMPLCWWAGRRIAEMAVGENQAVDDPADIFLPGTRMNIGNLNTKL</sequence>
<feature type="domain" description="FAD dependent oxidoreductase" evidence="1">
    <location>
        <begin position="37"/>
        <end position="424"/>
    </location>
</feature>
<accession>A0A8H7Q718</accession>
<protein>
    <recommendedName>
        <fullName evidence="1">FAD dependent oxidoreductase domain-containing protein</fullName>
    </recommendedName>
</protein>
<organism evidence="2 3">
    <name type="scientific">Mortierella isabellina</name>
    <name type="common">Filamentous fungus</name>
    <name type="synonym">Umbelopsis isabellina</name>
    <dbReference type="NCBI Taxonomy" id="91625"/>
    <lineage>
        <taxon>Eukaryota</taxon>
        <taxon>Fungi</taxon>
        <taxon>Fungi incertae sedis</taxon>
        <taxon>Mucoromycota</taxon>
        <taxon>Mucoromycotina</taxon>
        <taxon>Umbelopsidomycetes</taxon>
        <taxon>Umbelopsidales</taxon>
        <taxon>Umbelopsidaceae</taxon>
        <taxon>Umbelopsis</taxon>
    </lineage>
</organism>
<name>A0A8H7Q718_MORIS</name>
<dbReference type="Gene3D" id="3.50.50.60">
    <property type="entry name" value="FAD/NAD(P)-binding domain"/>
    <property type="match status" value="1"/>
</dbReference>
<dbReference type="EMBL" id="JAEPQZ010000001">
    <property type="protein sequence ID" value="KAG2185926.1"/>
    <property type="molecule type" value="Genomic_DNA"/>
</dbReference>
<dbReference type="Gene3D" id="3.30.9.10">
    <property type="entry name" value="D-Amino Acid Oxidase, subunit A, domain 2"/>
    <property type="match status" value="1"/>
</dbReference>
<evidence type="ECO:0000259" key="1">
    <source>
        <dbReference type="Pfam" id="PF01266"/>
    </source>
</evidence>
<keyword evidence="3" id="KW-1185">Reference proteome</keyword>
<dbReference type="InterPro" id="IPR006076">
    <property type="entry name" value="FAD-dep_OxRdtase"/>
</dbReference>